<evidence type="ECO:0000256" key="4">
    <source>
        <dbReference type="ARBA" id="ARBA00022840"/>
    </source>
</evidence>
<evidence type="ECO:0000256" key="7">
    <source>
        <dbReference type="SAM" id="MobiDB-lite"/>
    </source>
</evidence>
<keyword evidence="2" id="KW-0547">Nucleotide-binding</keyword>
<evidence type="ECO:0000256" key="1">
    <source>
        <dbReference type="ARBA" id="ARBA00022448"/>
    </source>
</evidence>
<feature type="compositionally biased region" description="Basic and acidic residues" evidence="7">
    <location>
        <begin position="1"/>
        <end position="11"/>
    </location>
</feature>
<dbReference type="OrthoDB" id="9800654at2"/>
<dbReference type="AlphaFoldDB" id="A0A5C6TTI1"/>
<evidence type="ECO:0000313" key="9">
    <source>
        <dbReference type="EMBL" id="TXC63509.1"/>
    </source>
</evidence>
<keyword evidence="5" id="KW-1278">Translocase</keyword>
<protein>
    <submittedName>
        <fullName evidence="9">Heme ABC exporter ATP-binding protein CcmA</fullName>
    </submittedName>
</protein>
<reference evidence="9 10" key="1">
    <citation type="journal article" date="2015" name="J. Microbiol.">
        <title>Sphingosinicella ginsenosidimutans sp. nov., with ginsenoside converting activity.</title>
        <authorList>
            <person name="Kim J.K."/>
            <person name="Kang M.S."/>
            <person name="Park S.C."/>
            <person name="Kim K.M."/>
            <person name="Choi K."/>
            <person name="Yoon M.H."/>
            <person name="Im W.T."/>
        </authorList>
    </citation>
    <scope>NUCLEOTIDE SEQUENCE [LARGE SCALE GENOMIC DNA]</scope>
    <source>
        <strain evidence="9 10">BS-11</strain>
    </source>
</reference>
<dbReference type="PANTHER" id="PTHR43499:SF1">
    <property type="entry name" value="ABC TRANSPORTER I FAMILY MEMBER 1"/>
    <property type="match status" value="1"/>
</dbReference>
<dbReference type="GO" id="GO:0005524">
    <property type="term" value="F:ATP binding"/>
    <property type="evidence" value="ECO:0007669"/>
    <property type="project" value="UniProtKB-KW"/>
</dbReference>
<dbReference type="GO" id="GO:0016887">
    <property type="term" value="F:ATP hydrolysis activity"/>
    <property type="evidence" value="ECO:0007669"/>
    <property type="project" value="InterPro"/>
</dbReference>
<dbReference type="PANTHER" id="PTHR43499">
    <property type="entry name" value="ABC TRANSPORTER I FAMILY MEMBER 1"/>
    <property type="match status" value="1"/>
</dbReference>
<dbReference type="SUPFAM" id="SSF52540">
    <property type="entry name" value="P-loop containing nucleoside triphosphate hydrolases"/>
    <property type="match status" value="1"/>
</dbReference>
<dbReference type="Gene3D" id="3.40.50.300">
    <property type="entry name" value="P-loop containing nucleotide triphosphate hydrolases"/>
    <property type="match status" value="1"/>
</dbReference>
<organism evidence="9 10">
    <name type="scientific">Allosphingosinicella ginsenosidimutans</name>
    <dbReference type="NCBI Taxonomy" id="1176539"/>
    <lineage>
        <taxon>Bacteria</taxon>
        <taxon>Pseudomonadati</taxon>
        <taxon>Pseudomonadota</taxon>
        <taxon>Alphaproteobacteria</taxon>
        <taxon>Sphingomonadales</taxon>
        <taxon>Sphingomonadaceae</taxon>
        <taxon>Allosphingosinicella</taxon>
    </lineage>
</organism>
<dbReference type="EMBL" id="VOQQ01000001">
    <property type="protein sequence ID" value="TXC63509.1"/>
    <property type="molecule type" value="Genomic_DNA"/>
</dbReference>
<dbReference type="InterPro" id="IPR003593">
    <property type="entry name" value="AAA+_ATPase"/>
</dbReference>
<dbReference type="SMART" id="SM00382">
    <property type="entry name" value="AAA"/>
    <property type="match status" value="1"/>
</dbReference>
<dbReference type="PROSITE" id="PS50893">
    <property type="entry name" value="ABC_TRANSPORTER_2"/>
    <property type="match status" value="1"/>
</dbReference>
<feature type="domain" description="ABC transporter" evidence="8">
    <location>
        <begin position="43"/>
        <end position="225"/>
    </location>
</feature>
<feature type="region of interest" description="Disordered" evidence="7">
    <location>
        <begin position="1"/>
        <end position="22"/>
    </location>
</feature>
<feature type="compositionally biased region" description="Basic residues" evidence="7">
    <location>
        <begin position="12"/>
        <end position="22"/>
    </location>
</feature>
<evidence type="ECO:0000256" key="2">
    <source>
        <dbReference type="ARBA" id="ARBA00022741"/>
    </source>
</evidence>
<keyword evidence="4 9" id="KW-0067">ATP-binding</keyword>
<evidence type="ECO:0000256" key="3">
    <source>
        <dbReference type="ARBA" id="ARBA00022748"/>
    </source>
</evidence>
<keyword evidence="6" id="KW-0472">Membrane</keyword>
<dbReference type="GO" id="GO:0017004">
    <property type="term" value="P:cytochrome complex assembly"/>
    <property type="evidence" value="ECO:0007669"/>
    <property type="project" value="UniProtKB-KW"/>
</dbReference>
<keyword evidence="1" id="KW-0813">Transport</keyword>
<evidence type="ECO:0000256" key="5">
    <source>
        <dbReference type="ARBA" id="ARBA00022967"/>
    </source>
</evidence>
<comment type="caution">
    <text evidence="9">The sequence shown here is derived from an EMBL/GenBank/DDBJ whole genome shotgun (WGS) entry which is preliminary data.</text>
</comment>
<dbReference type="InterPro" id="IPR003439">
    <property type="entry name" value="ABC_transporter-like_ATP-bd"/>
</dbReference>
<sequence>MGRDRRVARESRHPRHRPRGRPSFRAVRCRYARARGGGVSALLRLAGVTARRGGRTLFEGLDLVLQAGEAAVLTGPNGIGKSSLIRLAAGLLRADAGQVARAEAALADEHLALDERRRLGDALAFWVRRGGREQVAAGMAAMGLDHLAEVPVRMLSTGQRKRAALARVIASGAPLWLLDEPANGLDGEGQERLAAAMAAHRAAGGAVLAATHQPLGLDDARQVALG</sequence>
<name>A0A5C6TTI1_9SPHN</name>
<evidence type="ECO:0000259" key="8">
    <source>
        <dbReference type="PROSITE" id="PS50893"/>
    </source>
</evidence>
<dbReference type="NCBIfam" id="TIGR01189">
    <property type="entry name" value="ccmA"/>
    <property type="match status" value="1"/>
</dbReference>
<keyword evidence="3" id="KW-0201">Cytochrome c-type biogenesis</keyword>
<proteinExistence type="predicted"/>
<dbReference type="Pfam" id="PF00005">
    <property type="entry name" value="ABC_tran"/>
    <property type="match status" value="1"/>
</dbReference>
<gene>
    <name evidence="9" type="primary">ccmA</name>
    <name evidence="9" type="ORF">FRZ32_07450</name>
</gene>
<dbReference type="InterPro" id="IPR027417">
    <property type="entry name" value="P-loop_NTPase"/>
</dbReference>
<dbReference type="GO" id="GO:0022857">
    <property type="term" value="F:transmembrane transporter activity"/>
    <property type="evidence" value="ECO:0007669"/>
    <property type="project" value="InterPro"/>
</dbReference>
<evidence type="ECO:0000313" key="10">
    <source>
        <dbReference type="Proteomes" id="UP000321249"/>
    </source>
</evidence>
<accession>A0A5C6TTI1</accession>
<keyword evidence="10" id="KW-1185">Reference proteome</keyword>
<dbReference type="InterPro" id="IPR005895">
    <property type="entry name" value="ABC_transptr_haem_export_CcmA"/>
</dbReference>
<evidence type="ECO:0000256" key="6">
    <source>
        <dbReference type="ARBA" id="ARBA00023136"/>
    </source>
</evidence>
<dbReference type="Proteomes" id="UP000321249">
    <property type="component" value="Unassembled WGS sequence"/>
</dbReference>